<feature type="region of interest" description="Disordered" evidence="2">
    <location>
        <begin position="421"/>
        <end position="448"/>
    </location>
</feature>
<evidence type="ECO:0000256" key="2">
    <source>
        <dbReference type="SAM" id="MobiDB-lite"/>
    </source>
</evidence>
<dbReference type="Proteomes" id="UP001152798">
    <property type="component" value="Chromosome 1"/>
</dbReference>
<name>A0A9P0H310_NEZVI</name>
<dbReference type="PANTHER" id="PTHR21393">
    <property type="entry name" value="MITOCHONDRIAL 28S RIBOSOMAL PROTEIN S27"/>
    <property type="match status" value="1"/>
</dbReference>
<dbReference type="Gene3D" id="1.25.40.10">
    <property type="entry name" value="Tetratricopeptide repeat domain"/>
    <property type="match status" value="1"/>
</dbReference>
<dbReference type="PANTHER" id="PTHR21393:SF0">
    <property type="entry name" value="SMALL RIBOSOMAL SUBUNIT PROTEIN MS27"/>
    <property type="match status" value="1"/>
</dbReference>
<reference evidence="3" key="1">
    <citation type="submission" date="2022-01" db="EMBL/GenBank/DDBJ databases">
        <authorList>
            <person name="King R."/>
        </authorList>
    </citation>
    <scope>NUCLEOTIDE SEQUENCE</scope>
</reference>
<dbReference type="OrthoDB" id="19830at2759"/>
<comment type="subcellular location">
    <subcellularLocation>
        <location evidence="1">Mitochondrion</location>
    </subcellularLocation>
</comment>
<proteinExistence type="predicted"/>
<evidence type="ECO:0000313" key="3">
    <source>
        <dbReference type="EMBL" id="CAH1390902.1"/>
    </source>
</evidence>
<dbReference type="InterPro" id="IPR011990">
    <property type="entry name" value="TPR-like_helical_dom_sf"/>
</dbReference>
<keyword evidence="4" id="KW-1185">Reference proteome</keyword>
<organism evidence="3 4">
    <name type="scientific">Nezara viridula</name>
    <name type="common">Southern green stink bug</name>
    <name type="synonym">Cimex viridulus</name>
    <dbReference type="NCBI Taxonomy" id="85310"/>
    <lineage>
        <taxon>Eukaryota</taxon>
        <taxon>Metazoa</taxon>
        <taxon>Ecdysozoa</taxon>
        <taxon>Arthropoda</taxon>
        <taxon>Hexapoda</taxon>
        <taxon>Insecta</taxon>
        <taxon>Pterygota</taxon>
        <taxon>Neoptera</taxon>
        <taxon>Paraneoptera</taxon>
        <taxon>Hemiptera</taxon>
        <taxon>Heteroptera</taxon>
        <taxon>Panheteroptera</taxon>
        <taxon>Pentatomomorpha</taxon>
        <taxon>Pentatomoidea</taxon>
        <taxon>Pentatomidae</taxon>
        <taxon>Pentatominae</taxon>
        <taxon>Nezara</taxon>
    </lineage>
</organism>
<gene>
    <name evidence="3" type="ORF">NEZAVI_LOCUS2017</name>
</gene>
<accession>A0A9P0H310</accession>
<dbReference type="Pfam" id="PF10037">
    <property type="entry name" value="MRP-S27"/>
    <property type="match status" value="1"/>
</dbReference>
<sequence length="448" mass="52615">MWNGIRYSRALSKYGRSLCRVWKHDFMSASFKCEGKWDNRLKSALLQKVNLDNMFYEIDNKHNLTNAISAVDVDIFVNAVNDGSHIDEMEDIVHRLRMSSEATNIFPSTHHAFIRAFLTHGEPNELMRVLNDRLNYGIFPDSFCYILLLDYFLDKGDYKNATKVATLQMLQEEFSNDLLKYMSVYSCYKYLSNPSEWEDKAEESLEKDDGEEIKVRVKYIRNPYFDNHFDLQDPNSLIGKTLLMIVNNIDSHMKNDLILLGNSLLKEWNTATEIVNAAIKNKQPVSYTTVDLVNKIISNETDENVTKEESFQQFKNCLEALKNENLVDKNILEFLEASIKQEIPVGDAIAQEQMKVYDEWENNRETSLREEIEKLEKVNKLEIIKQKKQELLEREQEIYFFDREDEIDIAIENKKVRYPKKWTGKKKKKKDVTQEYVPPEIKKQRSSS</sequence>
<dbReference type="InterPro" id="IPR019266">
    <property type="entry name" value="Ribosomal_mS27"/>
</dbReference>
<evidence type="ECO:0000256" key="1">
    <source>
        <dbReference type="ARBA" id="ARBA00004173"/>
    </source>
</evidence>
<dbReference type="EMBL" id="OV725077">
    <property type="protein sequence ID" value="CAH1390902.1"/>
    <property type="molecule type" value="Genomic_DNA"/>
</dbReference>
<dbReference type="AlphaFoldDB" id="A0A9P0H310"/>
<evidence type="ECO:0000313" key="4">
    <source>
        <dbReference type="Proteomes" id="UP001152798"/>
    </source>
</evidence>
<evidence type="ECO:0008006" key="5">
    <source>
        <dbReference type="Google" id="ProtNLM"/>
    </source>
</evidence>
<protein>
    <recommendedName>
        <fullName evidence="5">Mitochondrial 28S ribosomal protein S27</fullName>
    </recommendedName>
</protein>
<dbReference type="InterPro" id="IPR034913">
    <property type="entry name" value="mS27/PTCD2"/>
</dbReference>
<feature type="compositionally biased region" description="Basic residues" evidence="2">
    <location>
        <begin position="421"/>
        <end position="430"/>
    </location>
</feature>
<dbReference type="GO" id="GO:0005739">
    <property type="term" value="C:mitochondrion"/>
    <property type="evidence" value="ECO:0007669"/>
    <property type="project" value="UniProtKB-SubCell"/>
</dbReference>